<gene>
    <name evidence="2 4" type="ORF">P152DRAFT_462421</name>
</gene>
<dbReference type="Proteomes" id="UP000504638">
    <property type="component" value="Unplaced"/>
</dbReference>
<keyword evidence="1" id="KW-0812">Transmembrane</keyword>
<dbReference type="AlphaFoldDB" id="A0A6G1FRS8"/>
<accession>A0A6G1FRS8</accession>
<evidence type="ECO:0000313" key="3">
    <source>
        <dbReference type="Proteomes" id="UP000504638"/>
    </source>
</evidence>
<reference evidence="4" key="2">
    <citation type="submission" date="2020-04" db="EMBL/GenBank/DDBJ databases">
        <authorList>
            <consortium name="NCBI Genome Project"/>
        </authorList>
    </citation>
    <scope>NUCLEOTIDE SEQUENCE</scope>
    <source>
        <strain evidence="4">CBS 781.70</strain>
    </source>
</reference>
<organism evidence="2">
    <name type="scientific">Eremomyces bilateralis CBS 781.70</name>
    <dbReference type="NCBI Taxonomy" id="1392243"/>
    <lineage>
        <taxon>Eukaryota</taxon>
        <taxon>Fungi</taxon>
        <taxon>Dikarya</taxon>
        <taxon>Ascomycota</taxon>
        <taxon>Pezizomycotina</taxon>
        <taxon>Dothideomycetes</taxon>
        <taxon>Dothideomycetes incertae sedis</taxon>
        <taxon>Eremomycetales</taxon>
        <taxon>Eremomycetaceae</taxon>
        <taxon>Eremomyces</taxon>
    </lineage>
</organism>
<name>A0A6G1FRS8_9PEZI</name>
<keyword evidence="1" id="KW-1133">Transmembrane helix</keyword>
<dbReference type="RefSeq" id="XP_033530186.1">
    <property type="nucleotide sequence ID" value="XM_033680344.1"/>
</dbReference>
<protein>
    <submittedName>
        <fullName evidence="2 4">Uncharacterized protein</fullName>
    </submittedName>
</protein>
<keyword evidence="3" id="KW-1185">Reference proteome</keyword>
<reference evidence="2 4" key="1">
    <citation type="submission" date="2020-01" db="EMBL/GenBank/DDBJ databases">
        <authorList>
            <consortium name="DOE Joint Genome Institute"/>
            <person name="Haridas S."/>
            <person name="Albert R."/>
            <person name="Binder M."/>
            <person name="Bloem J."/>
            <person name="Labutti K."/>
            <person name="Salamov A."/>
            <person name="Andreopoulos B."/>
            <person name="Baker S.E."/>
            <person name="Barry K."/>
            <person name="Bills G."/>
            <person name="Bluhm B.H."/>
            <person name="Cannon C."/>
            <person name="Castanera R."/>
            <person name="Culley D.E."/>
            <person name="Daum C."/>
            <person name="Ezra D."/>
            <person name="Gonzalez J.B."/>
            <person name="Henrissat B."/>
            <person name="Kuo A."/>
            <person name="Liang C."/>
            <person name="Lipzen A."/>
            <person name="Lutzoni F."/>
            <person name="Magnuson J."/>
            <person name="Mondo S."/>
            <person name="Nolan M."/>
            <person name="Ohm R."/>
            <person name="Pangilinan J."/>
            <person name="Park H.-J."/>
            <person name="Ramirez L."/>
            <person name="Alfaro M."/>
            <person name="Sun H."/>
            <person name="Tritt A."/>
            <person name="Yoshinaga Y."/>
            <person name="Zwiers L.-H."/>
            <person name="Turgeon B.G."/>
            <person name="Goodwin S.B."/>
            <person name="Spatafora J.W."/>
            <person name="Crous P.W."/>
            <person name="Grigoriev I.V."/>
        </authorList>
    </citation>
    <scope>NUCLEOTIDE SEQUENCE</scope>
    <source>
        <strain evidence="2 4">CBS 781.70</strain>
    </source>
</reference>
<evidence type="ECO:0000313" key="2">
    <source>
        <dbReference type="EMBL" id="KAF1808555.1"/>
    </source>
</evidence>
<proteinExistence type="predicted"/>
<sequence length="55" mass="6039">MHAAPRSTSIIIINIVCCHFSSVSINWFVLAVGTLCPTLLYQVSPYYAIPLALTE</sequence>
<evidence type="ECO:0000256" key="1">
    <source>
        <dbReference type="SAM" id="Phobius"/>
    </source>
</evidence>
<keyword evidence="1" id="KW-0472">Membrane</keyword>
<reference evidence="4" key="3">
    <citation type="submission" date="2025-04" db="UniProtKB">
        <authorList>
            <consortium name="RefSeq"/>
        </authorList>
    </citation>
    <scope>IDENTIFICATION</scope>
    <source>
        <strain evidence="4">CBS 781.70</strain>
    </source>
</reference>
<evidence type="ECO:0000313" key="4">
    <source>
        <dbReference type="RefSeq" id="XP_033530186.1"/>
    </source>
</evidence>
<dbReference type="EMBL" id="ML975182">
    <property type="protein sequence ID" value="KAF1808555.1"/>
    <property type="molecule type" value="Genomic_DNA"/>
</dbReference>
<dbReference type="GeneID" id="54420914"/>
<feature type="transmembrane region" description="Helical" evidence="1">
    <location>
        <begin position="12"/>
        <end position="41"/>
    </location>
</feature>